<reference evidence="16 17" key="1">
    <citation type="submission" date="2020-05" db="EMBL/GenBank/DDBJ databases">
        <authorList>
            <person name="Petersen J."/>
            <person name="Sayavedra L."/>
        </authorList>
    </citation>
    <scope>NUCLEOTIDE SEQUENCE [LARGE SCALE GENOMIC DNA]</scope>
    <source>
        <strain evidence="16">B thermophilus SOXS</strain>
    </source>
</reference>
<evidence type="ECO:0000256" key="11">
    <source>
        <dbReference type="ARBA" id="ARBA00023098"/>
    </source>
</evidence>
<dbReference type="GO" id="GO:0009245">
    <property type="term" value="P:lipid A biosynthetic process"/>
    <property type="evidence" value="ECO:0007669"/>
    <property type="project" value="UniProtKB-UniRule"/>
</dbReference>
<dbReference type="SUPFAM" id="SSF52540">
    <property type="entry name" value="P-loop containing nucleoside triphosphate hydrolases"/>
    <property type="match status" value="1"/>
</dbReference>
<evidence type="ECO:0000256" key="14">
    <source>
        <dbReference type="SAM" id="MobiDB-lite"/>
    </source>
</evidence>
<dbReference type="Pfam" id="PF02606">
    <property type="entry name" value="LpxK"/>
    <property type="match status" value="1"/>
</dbReference>
<dbReference type="Proteomes" id="UP000643672">
    <property type="component" value="Unassembled WGS sequence"/>
</dbReference>
<dbReference type="AlphaFoldDB" id="A0A8H8XCP5"/>
<gene>
    <name evidence="13" type="primary">lpxK</name>
    <name evidence="16" type="ORF">THERMOS_1924</name>
</gene>
<sequence length="305" mass="34017">MTIDLNTSNIAHYLLLPLSAVFYLLSLVRKGLYRMGLFTTHQFSVPVIVVGNITVGGTGKTPIVIALVEHFKQQGKKVGVVSRGYGGKSKDSASQLVDESSRAERVGDEPMLIYQQTQVPVMVNKNRAQAVQDLITQHGVDIVISDDGLQHYGMGRTIEICVENGFGNGFLLPAGPLREPKKRLKSVDFVMQSTLKPMAFIHLKTQQKQPLDYFQGQTCHAVAGIGKPSKFFSTLTDLNIHLICHPFKDHHVFVVQDLNFKETHPILMTAKDCVKCTPFIDENMWVLQVEAQLDEDFLQQLDAKL</sequence>
<evidence type="ECO:0000256" key="8">
    <source>
        <dbReference type="ARBA" id="ARBA00022741"/>
    </source>
</evidence>
<evidence type="ECO:0000256" key="2">
    <source>
        <dbReference type="ARBA" id="ARBA00004870"/>
    </source>
</evidence>
<evidence type="ECO:0000256" key="4">
    <source>
        <dbReference type="ARBA" id="ARBA00016436"/>
    </source>
</evidence>
<evidence type="ECO:0000256" key="12">
    <source>
        <dbReference type="ARBA" id="ARBA00029757"/>
    </source>
</evidence>
<dbReference type="EMBL" id="CAESAQ020000078">
    <property type="protein sequence ID" value="CAB5504242.1"/>
    <property type="molecule type" value="Genomic_DNA"/>
</dbReference>
<evidence type="ECO:0000256" key="1">
    <source>
        <dbReference type="ARBA" id="ARBA00002274"/>
    </source>
</evidence>
<evidence type="ECO:0000256" key="7">
    <source>
        <dbReference type="ARBA" id="ARBA00022679"/>
    </source>
</evidence>
<dbReference type="InterPro" id="IPR003758">
    <property type="entry name" value="LpxK"/>
</dbReference>
<dbReference type="RefSeq" id="WP_337926268.1">
    <property type="nucleotide sequence ID" value="NZ_CAESAQ020000078.1"/>
</dbReference>
<dbReference type="UniPathway" id="UPA00359">
    <property type="reaction ID" value="UER00482"/>
</dbReference>
<keyword evidence="7 13" id="KW-0808">Transferase</keyword>
<keyword evidence="15" id="KW-0812">Transmembrane</keyword>
<name>A0A8H8XCP5_9GAMM</name>
<comment type="pathway">
    <text evidence="2 13">Glycolipid biosynthesis; lipid IV(A) biosynthesis; lipid IV(A) from (3R)-3-hydroxytetradecanoyl-[acyl-carrier-protein] and UDP-N-acetyl-alpha-D-glucosamine: step 6/6.</text>
</comment>
<feature type="region of interest" description="Disordered" evidence="14">
    <location>
        <begin position="85"/>
        <end position="104"/>
    </location>
</feature>
<accession>A0A8H8XCP5</accession>
<keyword evidence="17" id="KW-1185">Reference proteome</keyword>
<dbReference type="GO" id="GO:0005524">
    <property type="term" value="F:ATP binding"/>
    <property type="evidence" value="ECO:0007669"/>
    <property type="project" value="UniProtKB-UniRule"/>
</dbReference>
<keyword evidence="15" id="KW-0472">Membrane</keyword>
<keyword evidence="5 13" id="KW-0444">Lipid biosynthesis</keyword>
<evidence type="ECO:0000313" key="16">
    <source>
        <dbReference type="EMBL" id="CAB5504242.1"/>
    </source>
</evidence>
<comment type="function">
    <text evidence="1 13">Transfers the gamma-phosphate of ATP to the 4'-position of a tetraacyldisaccharide 1-phosphate intermediate (termed DS-1-P) to form tetraacyldisaccharide 1,4'-bis-phosphate (lipid IVA).</text>
</comment>
<dbReference type="NCBIfam" id="TIGR00682">
    <property type="entry name" value="lpxK"/>
    <property type="match status" value="1"/>
</dbReference>
<keyword evidence="9 13" id="KW-0418">Kinase</keyword>
<evidence type="ECO:0000313" key="17">
    <source>
        <dbReference type="Proteomes" id="UP000643672"/>
    </source>
</evidence>
<evidence type="ECO:0000256" key="9">
    <source>
        <dbReference type="ARBA" id="ARBA00022777"/>
    </source>
</evidence>
<dbReference type="GO" id="GO:0009029">
    <property type="term" value="F:lipid-A 4'-kinase activity"/>
    <property type="evidence" value="ECO:0007669"/>
    <property type="project" value="UniProtKB-UniRule"/>
</dbReference>
<dbReference type="EC" id="2.7.1.130" evidence="3 13"/>
<keyword evidence="8 13" id="KW-0547">Nucleotide-binding</keyword>
<dbReference type="CDD" id="cd01983">
    <property type="entry name" value="SIMIBI"/>
    <property type="match status" value="1"/>
</dbReference>
<organism evidence="16 17">
    <name type="scientific">Bathymodiolus thermophilus thioautotrophic gill symbiont</name>
    <dbReference type="NCBI Taxonomy" id="2360"/>
    <lineage>
        <taxon>Bacteria</taxon>
        <taxon>Pseudomonadati</taxon>
        <taxon>Pseudomonadota</taxon>
        <taxon>Gammaproteobacteria</taxon>
        <taxon>sulfur-oxidizing symbionts</taxon>
    </lineage>
</organism>
<evidence type="ECO:0000256" key="5">
    <source>
        <dbReference type="ARBA" id="ARBA00022516"/>
    </source>
</evidence>
<keyword evidence="10 13" id="KW-0067">ATP-binding</keyword>
<comment type="caution">
    <text evidence="16">The sequence shown here is derived from an EMBL/GenBank/DDBJ whole genome shotgun (WGS) entry which is preliminary data.</text>
</comment>
<dbReference type="InterPro" id="IPR027417">
    <property type="entry name" value="P-loop_NTPase"/>
</dbReference>
<evidence type="ECO:0000256" key="10">
    <source>
        <dbReference type="ARBA" id="ARBA00022840"/>
    </source>
</evidence>
<proteinExistence type="inferred from homology"/>
<keyword evidence="11 13" id="KW-0443">Lipid metabolism</keyword>
<evidence type="ECO:0000256" key="6">
    <source>
        <dbReference type="ARBA" id="ARBA00022556"/>
    </source>
</evidence>
<feature type="binding site" evidence="13">
    <location>
        <begin position="54"/>
        <end position="61"/>
    </location>
    <ligand>
        <name>ATP</name>
        <dbReference type="ChEBI" id="CHEBI:30616"/>
    </ligand>
</feature>
<comment type="similarity">
    <text evidence="13">Belongs to the LpxK family.</text>
</comment>
<comment type="catalytic activity">
    <reaction evidence="13">
        <text>a lipid A disaccharide + ATP = a lipid IVA + ADP + H(+)</text>
        <dbReference type="Rhea" id="RHEA:67840"/>
        <dbReference type="ChEBI" id="CHEBI:15378"/>
        <dbReference type="ChEBI" id="CHEBI:30616"/>
        <dbReference type="ChEBI" id="CHEBI:176343"/>
        <dbReference type="ChEBI" id="CHEBI:176425"/>
        <dbReference type="ChEBI" id="CHEBI:456216"/>
        <dbReference type="EC" id="2.7.1.130"/>
    </reaction>
</comment>
<evidence type="ECO:0000256" key="15">
    <source>
        <dbReference type="SAM" id="Phobius"/>
    </source>
</evidence>
<dbReference type="PANTHER" id="PTHR42724:SF1">
    <property type="entry name" value="TETRAACYLDISACCHARIDE 4'-KINASE, MITOCHONDRIAL-RELATED"/>
    <property type="match status" value="1"/>
</dbReference>
<keyword evidence="6 13" id="KW-0441">Lipid A biosynthesis</keyword>
<dbReference type="PANTHER" id="PTHR42724">
    <property type="entry name" value="TETRAACYLDISACCHARIDE 4'-KINASE"/>
    <property type="match status" value="1"/>
</dbReference>
<evidence type="ECO:0000256" key="13">
    <source>
        <dbReference type="HAMAP-Rule" id="MF_00409"/>
    </source>
</evidence>
<dbReference type="HAMAP" id="MF_00409">
    <property type="entry name" value="LpxK"/>
    <property type="match status" value="1"/>
</dbReference>
<keyword evidence="15" id="KW-1133">Transmembrane helix</keyword>
<dbReference type="GO" id="GO:0005886">
    <property type="term" value="C:plasma membrane"/>
    <property type="evidence" value="ECO:0007669"/>
    <property type="project" value="TreeGrafter"/>
</dbReference>
<dbReference type="Gene3D" id="3.40.50.300">
    <property type="entry name" value="P-loop containing nucleotide triphosphate hydrolases"/>
    <property type="match status" value="1"/>
</dbReference>
<protein>
    <recommendedName>
        <fullName evidence="4 13">Tetraacyldisaccharide 4'-kinase</fullName>
        <ecNumber evidence="3 13">2.7.1.130</ecNumber>
    </recommendedName>
    <alternativeName>
        <fullName evidence="12 13">Lipid A 4'-kinase</fullName>
    </alternativeName>
</protein>
<evidence type="ECO:0000256" key="3">
    <source>
        <dbReference type="ARBA" id="ARBA00012071"/>
    </source>
</evidence>
<feature type="transmembrane region" description="Helical" evidence="15">
    <location>
        <begin position="12"/>
        <end position="28"/>
    </location>
</feature>
<dbReference type="GO" id="GO:0009244">
    <property type="term" value="P:lipopolysaccharide core region biosynthetic process"/>
    <property type="evidence" value="ECO:0007669"/>
    <property type="project" value="TreeGrafter"/>
</dbReference>